<evidence type="ECO:0000256" key="7">
    <source>
        <dbReference type="ARBA" id="ARBA00023065"/>
    </source>
</evidence>
<reference evidence="14" key="2">
    <citation type="submission" date="2025-08" db="UniProtKB">
        <authorList>
            <consortium name="Ensembl"/>
        </authorList>
    </citation>
    <scope>IDENTIFICATION</scope>
</reference>
<keyword evidence="5" id="KW-0375">Hydrogen ion transport</keyword>
<dbReference type="InterPro" id="IPR008387">
    <property type="entry name" value="ATP_synth_f6_mt"/>
</dbReference>
<dbReference type="Proteomes" id="UP000002280">
    <property type="component" value="Chromosome 2"/>
</dbReference>
<dbReference type="GO" id="GO:0015078">
    <property type="term" value="F:proton transmembrane transporter activity"/>
    <property type="evidence" value="ECO:0007669"/>
    <property type="project" value="InterPro"/>
</dbReference>
<organism evidence="14 15">
    <name type="scientific">Monodelphis domestica</name>
    <name type="common">Gray short-tailed opossum</name>
    <dbReference type="NCBI Taxonomy" id="13616"/>
    <lineage>
        <taxon>Eukaryota</taxon>
        <taxon>Metazoa</taxon>
        <taxon>Chordata</taxon>
        <taxon>Craniata</taxon>
        <taxon>Vertebrata</taxon>
        <taxon>Euteleostomi</taxon>
        <taxon>Mammalia</taxon>
        <taxon>Metatheria</taxon>
        <taxon>Didelphimorphia</taxon>
        <taxon>Didelphidae</taxon>
        <taxon>Monodelphis</taxon>
    </lineage>
</organism>
<reference evidence="14 15" key="1">
    <citation type="journal article" date="2007" name="Nature">
        <title>Genome of the marsupial Monodelphis domestica reveals innovation in non-coding sequences.</title>
        <authorList>
            <person name="Mikkelsen T.S."/>
            <person name="Wakefield M.J."/>
            <person name="Aken B."/>
            <person name="Amemiya C.T."/>
            <person name="Chang J.L."/>
            <person name="Duke S."/>
            <person name="Garber M."/>
            <person name="Gentles A.J."/>
            <person name="Goodstadt L."/>
            <person name="Heger A."/>
            <person name="Jurka J."/>
            <person name="Kamal M."/>
            <person name="Mauceli E."/>
            <person name="Searle S.M."/>
            <person name="Sharpe T."/>
            <person name="Baker M.L."/>
            <person name="Batzer M.A."/>
            <person name="Benos P.V."/>
            <person name="Belov K."/>
            <person name="Clamp M."/>
            <person name="Cook A."/>
            <person name="Cuff J."/>
            <person name="Das R."/>
            <person name="Davidow L."/>
            <person name="Deakin J.E."/>
            <person name="Fazzari M.J."/>
            <person name="Glass J.L."/>
            <person name="Grabherr M."/>
            <person name="Greally J.M."/>
            <person name="Gu W."/>
            <person name="Hore T.A."/>
            <person name="Huttley G.A."/>
            <person name="Kleber M."/>
            <person name="Jirtle R.L."/>
            <person name="Koina E."/>
            <person name="Lee J.T."/>
            <person name="Mahony S."/>
            <person name="Marra M.A."/>
            <person name="Miller R.D."/>
            <person name="Nicholls R.D."/>
            <person name="Oda M."/>
            <person name="Papenfuss A.T."/>
            <person name="Parra Z.E."/>
            <person name="Pollock D.D."/>
            <person name="Ray D.A."/>
            <person name="Schein J.E."/>
            <person name="Speed T.P."/>
            <person name="Thompson K."/>
            <person name="VandeBerg J.L."/>
            <person name="Wade C.M."/>
            <person name="Walker J.A."/>
            <person name="Waters P.D."/>
            <person name="Webber C."/>
            <person name="Weidman J.R."/>
            <person name="Xie X."/>
            <person name="Zody M.C."/>
            <person name="Baldwin J."/>
            <person name="Abdouelleil A."/>
            <person name="Abdulkadir J."/>
            <person name="Abebe A."/>
            <person name="Abera B."/>
            <person name="Abreu J."/>
            <person name="Acer S.C."/>
            <person name="Aftuck L."/>
            <person name="Alexander A."/>
            <person name="An P."/>
            <person name="Anderson E."/>
            <person name="Anderson S."/>
            <person name="Arachi H."/>
            <person name="Azer M."/>
            <person name="Bachantsang P."/>
            <person name="Barry A."/>
            <person name="Bayul T."/>
            <person name="Berlin A."/>
            <person name="Bessette D."/>
            <person name="Bloom T."/>
            <person name="Bloom T."/>
            <person name="Boguslavskiy L."/>
            <person name="Bonnet C."/>
            <person name="Boukhgalter B."/>
            <person name="Bourzgui I."/>
            <person name="Brown A."/>
            <person name="Cahill P."/>
            <person name="Channer S."/>
            <person name="Cheshatsang Y."/>
            <person name="Chuda L."/>
            <person name="Citroen M."/>
            <person name="Collymore A."/>
            <person name="Cooke P."/>
            <person name="Costello M."/>
            <person name="D'Aco K."/>
            <person name="Daza R."/>
            <person name="De Haan G."/>
            <person name="DeGray S."/>
            <person name="DeMaso C."/>
            <person name="Dhargay N."/>
            <person name="Dooley K."/>
            <person name="Dooley E."/>
            <person name="Doricent M."/>
            <person name="Dorje P."/>
            <person name="Dorjee K."/>
            <person name="Dupes A."/>
            <person name="Elong R."/>
            <person name="Falk J."/>
            <person name="Farina A."/>
            <person name="Faro S."/>
            <person name="Ferguson D."/>
            <person name="Fisher S."/>
            <person name="Foley C.D."/>
            <person name="Franke A."/>
            <person name="Friedrich D."/>
            <person name="Gadbois L."/>
            <person name="Gearin G."/>
            <person name="Gearin C.R."/>
            <person name="Giannoukos G."/>
            <person name="Goode T."/>
            <person name="Graham J."/>
            <person name="Grandbois E."/>
            <person name="Grewal S."/>
            <person name="Gyaltsen K."/>
            <person name="Hafez N."/>
            <person name="Hagos B."/>
            <person name="Hall J."/>
            <person name="Henson C."/>
            <person name="Hollinger A."/>
            <person name="Honan T."/>
            <person name="Huard M.D."/>
            <person name="Hughes L."/>
            <person name="Hurhula B."/>
            <person name="Husby M.E."/>
            <person name="Kamat A."/>
            <person name="Kanga B."/>
            <person name="Kashin S."/>
            <person name="Khazanovich D."/>
            <person name="Kisner P."/>
            <person name="Lance K."/>
            <person name="Lara M."/>
            <person name="Lee W."/>
            <person name="Lennon N."/>
            <person name="Letendre F."/>
            <person name="LeVine R."/>
            <person name="Lipovsky A."/>
            <person name="Liu X."/>
            <person name="Liu J."/>
            <person name="Liu S."/>
            <person name="Lokyitsang T."/>
            <person name="Lokyitsang Y."/>
            <person name="Lubonja R."/>
            <person name="Lui A."/>
            <person name="MacDonald P."/>
            <person name="Magnisalis V."/>
            <person name="Maru K."/>
            <person name="Matthews C."/>
            <person name="McCusker W."/>
            <person name="McDonough S."/>
            <person name="Mehta T."/>
            <person name="Meldrim J."/>
            <person name="Meneus L."/>
            <person name="Mihai O."/>
            <person name="Mihalev A."/>
            <person name="Mihova T."/>
            <person name="Mittelman R."/>
            <person name="Mlenga V."/>
            <person name="Montmayeur A."/>
            <person name="Mulrain L."/>
            <person name="Navidi A."/>
            <person name="Naylor J."/>
            <person name="Negash T."/>
            <person name="Nguyen T."/>
            <person name="Nguyen N."/>
            <person name="Nicol R."/>
            <person name="Norbu C."/>
            <person name="Norbu N."/>
            <person name="Novod N."/>
            <person name="O'Neill B."/>
            <person name="Osman S."/>
            <person name="Markiewicz E."/>
            <person name="Oyono O.L."/>
            <person name="Patti C."/>
            <person name="Phunkhang P."/>
            <person name="Pierre F."/>
            <person name="Priest M."/>
            <person name="Raghuraman S."/>
            <person name="Rege F."/>
            <person name="Reyes R."/>
            <person name="Rise C."/>
            <person name="Rogov P."/>
            <person name="Ross K."/>
            <person name="Ryan E."/>
            <person name="Settipalli S."/>
            <person name="Shea T."/>
            <person name="Sherpa N."/>
            <person name="Shi L."/>
            <person name="Shih D."/>
            <person name="Sparrow T."/>
            <person name="Spaulding J."/>
            <person name="Stalker J."/>
            <person name="Stange-Thomann N."/>
            <person name="Stavropoulos S."/>
            <person name="Stone C."/>
            <person name="Strader C."/>
            <person name="Tesfaye S."/>
            <person name="Thomson T."/>
            <person name="Thoulutsang Y."/>
            <person name="Thoulutsang D."/>
            <person name="Topham K."/>
            <person name="Topping I."/>
            <person name="Tsamla T."/>
            <person name="Vassiliev H."/>
            <person name="Vo A."/>
            <person name="Wangchuk T."/>
            <person name="Wangdi T."/>
            <person name="Weiand M."/>
            <person name="Wilkinson J."/>
            <person name="Wilson A."/>
            <person name="Yadav S."/>
            <person name="Young G."/>
            <person name="Yu Q."/>
            <person name="Zembek L."/>
            <person name="Zhong D."/>
            <person name="Zimmer A."/>
            <person name="Zwirko Z."/>
            <person name="Jaffe D.B."/>
            <person name="Alvarez P."/>
            <person name="Brockman W."/>
            <person name="Butler J."/>
            <person name="Chin C."/>
            <person name="Gnerre S."/>
            <person name="MacCallum I."/>
            <person name="Graves J.A."/>
            <person name="Ponting C.P."/>
            <person name="Breen M."/>
            <person name="Samollow P.B."/>
            <person name="Lander E.S."/>
            <person name="Lindblad-Toh K."/>
        </authorList>
    </citation>
    <scope>NUCLEOTIDE SEQUENCE [LARGE SCALE GENOMIC DNA]</scope>
</reference>
<dbReference type="SUPFAM" id="SSF111357">
    <property type="entry name" value="Mitochondrial ATP synthase coupling factor 6"/>
    <property type="match status" value="1"/>
</dbReference>
<dbReference type="Ensembl" id="ENSMODT00000001325.2">
    <property type="protein sequence ID" value="ENSMODP00000043671.1"/>
    <property type="gene ID" value="ENSMODG00000001090.2"/>
</dbReference>
<accession>A0A5F8G8E6</accession>
<dbReference type="AlphaFoldDB" id="A0A5F8G8E6"/>
<evidence type="ECO:0000256" key="10">
    <source>
        <dbReference type="ARBA" id="ARBA00029863"/>
    </source>
</evidence>
<dbReference type="Pfam" id="PF05511">
    <property type="entry name" value="ATP-synt_F6"/>
    <property type="match status" value="1"/>
</dbReference>
<evidence type="ECO:0000256" key="11">
    <source>
        <dbReference type="ARBA" id="ARBA00059339"/>
    </source>
</evidence>
<dbReference type="InParanoid" id="A0A5F8G8E6"/>
<comment type="similarity">
    <text evidence="2">Belongs to the eukaryotic ATPase subunit F6 family.</text>
</comment>
<evidence type="ECO:0000256" key="8">
    <source>
        <dbReference type="ARBA" id="ARBA00023128"/>
    </source>
</evidence>
<evidence type="ECO:0000256" key="4">
    <source>
        <dbReference type="ARBA" id="ARBA00022547"/>
    </source>
</evidence>
<keyword evidence="3" id="KW-0813">Transport</keyword>
<evidence type="ECO:0000256" key="13">
    <source>
        <dbReference type="ARBA" id="ARBA00073749"/>
    </source>
</evidence>
<keyword evidence="7" id="KW-0406">Ion transport</keyword>
<keyword evidence="9" id="KW-0472">Membrane</keyword>
<comment type="function">
    <text evidence="11">Subunit F6, of the mitochondrial membrane ATP synthase complex (F(1)F(0) ATP synthase or Complex V) that produces ATP from ADP in the presence of a proton gradient across the membrane which is generated by electron transport complexes of the respiratory chain. ATP synthase complex consist of a soluble F(1) head domain - the catalytic core - and a membrane F(1) domain - the membrane proton channel. These two domains are linked by a central stalk rotating inside the F(1) region and a stationary peripheral stalk. During catalysis, ATP synthesis in the catalytic domain of F(1) is coupled via a rotary mechanism of the central stalk subunits to proton translocation. In vivo, can only synthesize ATP although its ATP hydrolase activity can be activated artificially in vitro. Part of the complex F(0) domain. Part of the complex F(0) domain and the peripheric stalk, which acts as a stator to hold the catalytic alpha(3)beta(3) subcomplex and subunit a/ATP6 static relative to the rotary elements.</text>
</comment>
<evidence type="ECO:0000313" key="14">
    <source>
        <dbReference type="Ensembl" id="ENSMODP00000043671.1"/>
    </source>
</evidence>
<evidence type="ECO:0000256" key="2">
    <source>
        <dbReference type="ARBA" id="ARBA00007346"/>
    </source>
</evidence>
<keyword evidence="15" id="KW-1185">Reference proteome</keyword>
<dbReference type="InterPro" id="IPR036204">
    <property type="entry name" value="ATP_synth_f6_sf_mt"/>
</dbReference>
<evidence type="ECO:0000256" key="12">
    <source>
        <dbReference type="ARBA" id="ARBA00064647"/>
    </source>
</evidence>
<proteinExistence type="inferred from homology"/>
<keyword evidence="6" id="KW-0999">Mitochondrion inner membrane</keyword>
<dbReference type="STRING" id="13616.ENSMODP00000043671"/>
<evidence type="ECO:0000256" key="9">
    <source>
        <dbReference type="ARBA" id="ARBA00023136"/>
    </source>
</evidence>
<comment type="subunit">
    <text evidence="12">Component of the ATP synthase complex composed at least of ATP5F1A/subunit alpha, ATP5F1B/subunit beta, ATP5MC1/subunit c (homooctomer), MT-ATP6/subunit a, MT-ATP8/subunit 8, ATP5ME/subunit e, ATP5MF/subunit f, ATP5MG/subunit g, ATP5MK/subunit k, ATP5MJ/subunit j, ATP5F1C/subunit gamma, ATP5F1D/subunit delta, ATP5F1E/subunit epsilon, ATP5PF/subunit F6, ATP5PB/subunit b, ATP5PD/subunit d, ATP5PO/subunit OSCP. ATP synthase complex consists of a soluble F(1) head domain (subunits alpha(3) and beta(3)) - the catalytic core - and a membrane F(0) domain - the membrane proton channel (subunits c, a, 8, e, f, g, k and j). These two domains are linked by a central stalk (subunits gamma, delta, and epsilon) rotating inside the F1 region and a stationary peripheral stalk (subunits F6, b, d, and OSCP).</text>
</comment>
<sequence>MSSRPGCKVAVAKWLGQVGQAGLSHLCTQENCGRIPLNITVTAITFNKKLVPKFFVEKIREYKSKRQTAGARLDISRESQQDVEKELFKLQLYGKGDKNTFPTFTTLKLTKFRDE</sequence>
<comment type="subcellular location">
    <subcellularLocation>
        <location evidence="1">Mitochondrion inner membrane</location>
    </subcellularLocation>
</comment>
<dbReference type="Bgee" id="ENSMODG00000001090">
    <property type="expression patterns" value="Expressed in skeletal muscle tissue"/>
</dbReference>
<dbReference type="Gene3D" id="1.10.246.110">
    <property type="entry name" value="Mitochondrial ATP synthase-coupling factor 6"/>
    <property type="match status" value="1"/>
</dbReference>
<keyword evidence="4" id="KW-0138">CF(0)</keyword>
<dbReference type="GO" id="GO:0045259">
    <property type="term" value="C:proton-transporting ATP synthase complex"/>
    <property type="evidence" value="ECO:0000318"/>
    <property type="project" value="GO_Central"/>
</dbReference>
<evidence type="ECO:0000256" key="6">
    <source>
        <dbReference type="ARBA" id="ARBA00022792"/>
    </source>
</evidence>
<keyword evidence="8" id="KW-0496">Mitochondrion</keyword>
<dbReference type="GO" id="GO:0005743">
    <property type="term" value="C:mitochondrial inner membrane"/>
    <property type="evidence" value="ECO:0007669"/>
    <property type="project" value="UniProtKB-SubCell"/>
</dbReference>
<evidence type="ECO:0000256" key="1">
    <source>
        <dbReference type="ARBA" id="ARBA00004273"/>
    </source>
</evidence>
<protein>
    <recommendedName>
        <fullName evidence="13">ATP synthase peripheral stalk subunit F6, mitochondrial</fullName>
    </recommendedName>
    <alternativeName>
        <fullName evidence="10">ATP synthase peripheral stalk subunit F6</fullName>
    </alternativeName>
</protein>
<dbReference type="GO" id="GO:0015986">
    <property type="term" value="P:proton motive force-driven ATP synthesis"/>
    <property type="evidence" value="ECO:0007669"/>
    <property type="project" value="InterPro"/>
</dbReference>
<dbReference type="PANTHER" id="PTHR12441:SF10">
    <property type="entry name" value="ATP SYNTHASE-COUPLING FACTOR 6, MITOCHONDRIAL"/>
    <property type="match status" value="1"/>
</dbReference>
<evidence type="ECO:0000256" key="3">
    <source>
        <dbReference type="ARBA" id="ARBA00022448"/>
    </source>
</evidence>
<evidence type="ECO:0000256" key="5">
    <source>
        <dbReference type="ARBA" id="ARBA00022781"/>
    </source>
</evidence>
<reference evidence="14" key="3">
    <citation type="submission" date="2025-09" db="UniProtKB">
        <authorList>
            <consortium name="Ensembl"/>
        </authorList>
    </citation>
    <scope>IDENTIFICATION</scope>
</reference>
<dbReference type="PANTHER" id="PTHR12441">
    <property type="entry name" value="ATP SYNTHASE COUPLING FACTOR 6, MITOCHONDRIAL"/>
    <property type="match status" value="1"/>
</dbReference>
<evidence type="ECO:0000313" key="15">
    <source>
        <dbReference type="Proteomes" id="UP000002280"/>
    </source>
</evidence>
<name>A0A5F8G8E6_MONDO</name>